<proteinExistence type="inferred from homology"/>
<evidence type="ECO:0000256" key="3">
    <source>
        <dbReference type="ARBA" id="ARBA00022801"/>
    </source>
</evidence>
<dbReference type="GO" id="GO:0008234">
    <property type="term" value="F:cysteine-type peptidase activity"/>
    <property type="evidence" value="ECO:0007669"/>
    <property type="project" value="UniProtKB-KW"/>
</dbReference>
<reference evidence="6 7" key="1">
    <citation type="submission" date="2019-09" db="EMBL/GenBank/DDBJ databases">
        <title>Polymorphobacter sp. isolated from a lake in China.</title>
        <authorList>
            <person name="Liu Z."/>
        </authorList>
    </citation>
    <scope>NUCLEOTIDE SEQUENCE [LARGE SCALE GENOMIC DNA]</scope>
    <source>
        <strain evidence="6 7">D40P</strain>
    </source>
</reference>
<comment type="similarity">
    <text evidence="1">Belongs to the peptidase C40 family.</text>
</comment>
<dbReference type="AlphaFoldDB" id="A0A7C9KZ85"/>
<evidence type="ECO:0000256" key="1">
    <source>
        <dbReference type="ARBA" id="ARBA00007074"/>
    </source>
</evidence>
<dbReference type="PROSITE" id="PS51935">
    <property type="entry name" value="NLPC_P60"/>
    <property type="match status" value="1"/>
</dbReference>
<dbReference type="InterPro" id="IPR038765">
    <property type="entry name" value="Papain-like_cys_pep_sf"/>
</dbReference>
<evidence type="ECO:0000256" key="4">
    <source>
        <dbReference type="ARBA" id="ARBA00022807"/>
    </source>
</evidence>
<keyword evidence="3 6" id="KW-0378">Hydrolase</keyword>
<evidence type="ECO:0000313" key="7">
    <source>
        <dbReference type="Proteomes" id="UP000481327"/>
    </source>
</evidence>
<dbReference type="PANTHER" id="PTHR47053">
    <property type="entry name" value="MUREIN DD-ENDOPEPTIDASE MEPH-RELATED"/>
    <property type="match status" value="1"/>
</dbReference>
<dbReference type="EMBL" id="WIOL01000003">
    <property type="protein sequence ID" value="MQT17708.1"/>
    <property type="molecule type" value="Genomic_DNA"/>
</dbReference>
<dbReference type="Pfam" id="PF18348">
    <property type="entry name" value="SH3_16"/>
    <property type="match status" value="1"/>
</dbReference>
<sequence>MTTKSPAEGAIVALRRADLRGPRPRLDRRRHIVTADFADIALAGTVASAWYVDPVTMTCIVPRTALRSAGDAAAGAVSELLFGEDFDLFDTVGDWGHGRSAHDHYTGWVPMAALGDKVGTAAHSVTARAAPLFAAADIKAAVLAELPFGARVDGEWQADFLALASGGYLHRRHLAPPPATPIAVAHGFAGAPYLWGGRTPFGIDCSGLVQASLAACGIAAPRDSDQQRDTLGRAVAFADRQGGDLVFFPGHVGILVDADTLFHANAYWMTTRAEPLADVIARLSAAGVAQPVTAVRRL</sequence>
<evidence type="ECO:0000313" key="6">
    <source>
        <dbReference type="EMBL" id="MQT17708.1"/>
    </source>
</evidence>
<dbReference type="Proteomes" id="UP000481327">
    <property type="component" value="Unassembled WGS sequence"/>
</dbReference>
<protein>
    <submittedName>
        <fullName evidence="6">Glycoside hydrolase</fullName>
    </submittedName>
</protein>
<dbReference type="Gene3D" id="3.90.1720.10">
    <property type="entry name" value="endopeptidase domain like (from Nostoc punctiforme)"/>
    <property type="match status" value="1"/>
</dbReference>
<dbReference type="Pfam" id="PF00877">
    <property type="entry name" value="NLPC_P60"/>
    <property type="match status" value="1"/>
</dbReference>
<dbReference type="InterPro" id="IPR041382">
    <property type="entry name" value="SH3_16"/>
</dbReference>
<dbReference type="InterPro" id="IPR000064">
    <property type="entry name" value="NLP_P60_dom"/>
</dbReference>
<organism evidence="6 7">
    <name type="scientific">Sandarakinorhabdus fusca</name>
    <dbReference type="NCBI Taxonomy" id="1439888"/>
    <lineage>
        <taxon>Bacteria</taxon>
        <taxon>Pseudomonadati</taxon>
        <taxon>Pseudomonadota</taxon>
        <taxon>Alphaproteobacteria</taxon>
        <taxon>Sphingomonadales</taxon>
        <taxon>Sphingosinicellaceae</taxon>
        <taxon>Sandarakinorhabdus</taxon>
    </lineage>
</organism>
<accession>A0A7C9KZ85</accession>
<keyword evidence="4" id="KW-0788">Thiol protease</keyword>
<keyword evidence="7" id="KW-1185">Reference proteome</keyword>
<dbReference type="SUPFAM" id="SSF54001">
    <property type="entry name" value="Cysteine proteinases"/>
    <property type="match status" value="1"/>
</dbReference>
<gene>
    <name evidence="6" type="ORF">F3168_10590</name>
</gene>
<name>A0A7C9KZ85_9SPHN</name>
<dbReference type="GO" id="GO:0006508">
    <property type="term" value="P:proteolysis"/>
    <property type="evidence" value="ECO:0007669"/>
    <property type="project" value="UniProtKB-KW"/>
</dbReference>
<feature type="domain" description="NlpC/P60" evidence="5">
    <location>
        <begin position="175"/>
        <end position="298"/>
    </location>
</feature>
<evidence type="ECO:0000259" key="5">
    <source>
        <dbReference type="PROSITE" id="PS51935"/>
    </source>
</evidence>
<evidence type="ECO:0000256" key="2">
    <source>
        <dbReference type="ARBA" id="ARBA00022670"/>
    </source>
</evidence>
<dbReference type="OrthoDB" id="9813368at2"/>
<keyword evidence="2" id="KW-0645">Protease</keyword>
<comment type="caution">
    <text evidence="6">The sequence shown here is derived from an EMBL/GenBank/DDBJ whole genome shotgun (WGS) entry which is preliminary data.</text>
</comment>
<dbReference type="PANTHER" id="PTHR47053:SF1">
    <property type="entry name" value="MUREIN DD-ENDOPEPTIDASE MEPH-RELATED"/>
    <property type="match status" value="1"/>
</dbReference>
<dbReference type="InterPro" id="IPR051202">
    <property type="entry name" value="Peptidase_C40"/>
</dbReference>